<dbReference type="Pfam" id="PF13837">
    <property type="entry name" value="Myb_DNA-bind_4"/>
    <property type="match status" value="1"/>
</dbReference>
<feature type="domain" description="Myb-like" evidence="2">
    <location>
        <begin position="18"/>
        <end position="74"/>
    </location>
</feature>
<name>A0A830D622_9LAMI</name>
<dbReference type="Gene3D" id="1.10.10.60">
    <property type="entry name" value="Homeodomain-like"/>
    <property type="match status" value="1"/>
</dbReference>
<organism evidence="3 4">
    <name type="scientific">Phtheirospermum japonicum</name>
    <dbReference type="NCBI Taxonomy" id="374723"/>
    <lineage>
        <taxon>Eukaryota</taxon>
        <taxon>Viridiplantae</taxon>
        <taxon>Streptophyta</taxon>
        <taxon>Embryophyta</taxon>
        <taxon>Tracheophyta</taxon>
        <taxon>Spermatophyta</taxon>
        <taxon>Magnoliopsida</taxon>
        <taxon>eudicotyledons</taxon>
        <taxon>Gunneridae</taxon>
        <taxon>Pentapetalae</taxon>
        <taxon>asterids</taxon>
        <taxon>lamiids</taxon>
        <taxon>Lamiales</taxon>
        <taxon>Orobanchaceae</taxon>
        <taxon>Orobanchaceae incertae sedis</taxon>
        <taxon>Phtheirospermum</taxon>
    </lineage>
</organism>
<dbReference type="PROSITE" id="PS50090">
    <property type="entry name" value="MYB_LIKE"/>
    <property type="match status" value="1"/>
</dbReference>
<evidence type="ECO:0000259" key="2">
    <source>
        <dbReference type="PROSITE" id="PS50090"/>
    </source>
</evidence>
<evidence type="ECO:0000313" key="3">
    <source>
        <dbReference type="EMBL" id="GFQ03694.1"/>
    </source>
</evidence>
<comment type="caution">
    <text evidence="3">The sequence shown here is derived from an EMBL/GenBank/DDBJ whole genome shotgun (WGS) entry which is preliminary data.</text>
</comment>
<sequence length="289" mass="32759">MDEPKGTHRTRSRAAPDWTVEESLILVNEINAVESEWGPTLPSFQKWQQIVENCNALDVSRNLNQCKRKWDALLSEYRRVRHEPADGSLPVELFEAIEICVNDKGKRSVGSEDDEAALAVAAPAAEKDEQLVMETDPDSDPEAQGRVTKFFFKTGSKKQRRRMKRKKRRLQTLSPWGYSTNPKTKHEESSSVNEKVTNTENVAESLPEQGNVETQEQIMSNMLYENALQIHAILEGNIADDVDYKLADLKNAEAVQIDFTRRRGDKLIDCLGNISVTLNQLCDLVQQCK</sequence>
<feature type="compositionally biased region" description="Basic residues" evidence="1">
    <location>
        <begin position="157"/>
        <end position="170"/>
    </location>
</feature>
<protein>
    <recommendedName>
        <fullName evidence="2">Myb-like domain-containing protein</fullName>
    </recommendedName>
</protein>
<reference evidence="3" key="1">
    <citation type="submission" date="2020-07" db="EMBL/GenBank/DDBJ databases">
        <title>Ethylene signaling mediates host invasion by parasitic plants.</title>
        <authorList>
            <person name="Yoshida S."/>
        </authorList>
    </citation>
    <scope>NUCLEOTIDE SEQUENCE</scope>
    <source>
        <strain evidence="3">Okayama</strain>
    </source>
</reference>
<dbReference type="OrthoDB" id="1927263at2759"/>
<gene>
    <name evidence="3" type="ORF">PHJA_002513200</name>
</gene>
<keyword evidence="4" id="KW-1185">Reference proteome</keyword>
<dbReference type="InterPro" id="IPR001005">
    <property type="entry name" value="SANT/Myb"/>
</dbReference>
<feature type="region of interest" description="Disordered" evidence="1">
    <location>
        <begin position="157"/>
        <end position="195"/>
    </location>
</feature>
<feature type="compositionally biased region" description="Polar residues" evidence="1">
    <location>
        <begin position="171"/>
        <end position="182"/>
    </location>
</feature>
<dbReference type="AlphaFoldDB" id="A0A830D622"/>
<accession>A0A830D622</accession>
<dbReference type="PANTHER" id="PTHR33492:SF4">
    <property type="entry name" value="OS02G0174300 PROTEIN"/>
    <property type="match status" value="1"/>
</dbReference>
<dbReference type="Proteomes" id="UP000653305">
    <property type="component" value="Unassembled WGS sequence"/>
</dbReference>
<evidence type="ECO:0000256" key="1">
    <source>
        <dbReference type="SAM" id="MobiDB-lite"/>
    </source>
</evidence>
<dbReference type="EMBL" id="BMAC01000857">
    <property type="protein sequence ID" value="GFQ03694.1"/>
    <property type="molecule type" value="Genomic_DNA"/>
</dbReference>
<dbReference type="PANTHER" id="PTHR33492">
    <property type="entry name" value="OSJNBA0043A12.37 PROTEIN-RELATED"/>
    <property type="match status" value="1"/>
</dbReference>
<evidence type="ECO:0000313" key="4">
    <source>
        <dbReference type="Proteomes" id="UP000653305"/>
    </source>
</evidence>
<proteinExistence type="predicted"/>
<dbReference type="InterPro" id="IPR044822">
    <property type="entry name" value="Myb_DNA-bind_4"/>
</dbReference>